<feature type="repeat" description="ANK" evidence="3">
    <location>
        <begin position="1309"/>
        <end position="1341"/>
    </location>
</feature>
<accession>A0ABR4M489</accession>
<feature type="repeat" description="ANK" evidence="3">
    <location>
        <begin position="1108"/>
        <end position="1140"/>
    </location>
</feature>
<organism evidence="6 7">
    <name type="scientific">Aspergillus lucknowensis</name>
    <dbReference type="NCBI Taxonomy" id="176173"/>
    <lineage>
        <taxon>Eukaryota</taxon>
        <taxon>Fungi</taxon>
        <taxon>Dikarya</taxon>
        <taxon>Ascomycota</taxon>
        <taxon>Pezizomycotina</taxon>
        <taxon>Eurotiomycetes</taxon>
        <taxon>Eurotiomycetidae</taxon>
        <taxon>Eurotiales</taxon>
        <taxon>Aspergillaceae</taxon>
        <taxon>Aspergillus</taxon>
        <taxon>Aspergillus subgen. Nidulantes</taxon>
    </lineage>
</organism>
<evidence type="ECO:0000256" key="1">
    <source>
        <dbReference type="ARBA" id="ARBA00022737"/>
    </source>
</evidence>
<gene>
    <name evidence="6" type="ORF">BJX67DRAFT_377188</name>
</gene>
<evidence type="ECO:0000313" key="6">
    <source>
        <dbReference type="EMBL" id="KAL2871413.1"/>
    </source>
</evidence>
<dbReference type="SMART" id="SM00248">
    <property type="entry name" value="ANK"/>
    <property type="match status" value="21"/>
</dbReference>
<dbReference type="Pfam" id="PF00023">
    <property type="entry name" value="Ank"/>
    <property type="match status" value="1"/>
</dbReference>
<keyword evidence="2 3" id="KW-0040">ANK repeat</keyword>
<evidence type="ECO:0000313" key="7">
    <source>
        <dbReference type="Proteomes" id="UP001610432"/>
    </source>
</evidence>
<dbReference type="PANTHER" id="PTHR24198">
    <property type="entry name" value="ANKYRIN REPEAT AND PROTEIN KINASE DOMAIN-CONTAINING PROTEIN"/>
    <property type="match status" value="1"/>
</dbReference>
<feature type="repeat" description="ANK" evidence="3">
    <location>
        <begin position="1040"/>
        <end position="1072"/>
    </location>
</feature>
<protein>
    <submittedName>
        <fullName evidence="6">Ankyrin repeat-containing domain protein</fullName>
    </submittedName>
</protein>
<evidence type="ECO:0000259" key="5">
    <source>
        <dbReference type="Pfam" id="PF24883"/>
    </source>
</evidence>
<keyword evidence="7" id="KW-1185">Reference proteome</keyword>
<feature type="domain" description="Nephrocystin 3-like N-terminal" evidence="5">
    <location>
        <begin position="281"/>
        <end position="440"/>
    </location>
</feature>
<name>A0ABR4M489_9EURO</name>
<feature type="repeat" description="ANK" evidence="3">
    <location>
        <begin position="1346"/>
        <end position="1374"/>
    </location>
</feature>
<sequence>MNESSPSVSGSPPKVYTTEFYSTRKQRFDLLAKLAAEEEWNYRIVQFEWDVDGVKRASFTREHFRGEALRLLRSLARLRENQAGDPASNLSPSLLGLSLTGLLVCKALVLAGEYWEEFIDIKACTKFLAFWDYPHRWLPDITETGIARFLLKNCQSGRIVEDIKHLSHSIMGINDCFVQSRMLNRANIHSLRTAKDAVFDASITSLCIPFETRCAIGTLPGQLSKEQGFGNFADTPMKRLTELLWHDDNTITTTLVDTVNSLAAPIYPPQTILGPKHPFFWLSEEPTFQRWRTERSPSVLLLYGPHDISGATEYVFLDACSRRDTSTFSPVFYFQFNKHDVRRRTLGAMANTFLSQIFGQVRTSPETAYIGKFPSPAFSQSWTDEDALWFLEIINIHLGPLPRVEWIIDSCDESDDPARLLAIITSLAQRSEQNFRVCLSRTREADDEFATDVLRINVGQHGTDYSEALAELLRSQPALDGMQRDLADLLNSCGDDRKFRDLLLSCLRLAPLSTLHQTASSLLHLSPRGLVEMLLDNVPISQRPWALRILTWVLFATHPLTPGQLLAASVVGETADVFTESSEWQSMVFWERITRCFGPLLLKENGHILPAHLALYEVCVPPSLDPAGQHPWYVFGPPQEKHAMILDSCIQYLIQPEIHDRIKLICNGGQNHNISIVLQEPTFLNYVIRFWPVHLDAAALPECETSQPNSLMVFLRDATSLRYWSAARWHLTSPLLRPDRLSLSPLPLLASMGLNWLIASLIKPEQEPDPLIIEMALTAAARHGRLATVQTLLHQTVVEDSHCLNAIMAAAKHDNFNIVRTLLHHLTADKAAASRVPDVVLARAAFHGHDHLVKSLITAGADCNAVSDNHLPVLHCAVVRNNISTVRLLLAHGAHASVCNQKRGDDPAIVWAAKLGHHSVIKRLLNVNEVSVDETGPDLRTAACWSALLGQHEALQVLVDAGAGKDGLEQAPSTDSDIPISPFYSPFPRCLRTMLQYGIHPRNERLYILSRTPVGVAAEQKYPDACRLFLDFGADPNGRENDRPLVAAARSGNLEMVKLLLDHGADVNKMEKKNYTTSPLHAALSVGAPEIIELLQQKSDFIKIAVSPDETALLRAVQEAKRELVKVLLDSGADTSLQGPRQWQAIHIAHLDVTCMELILAAGADINAMSAPGTALYLAAFNGVPEVVKLLASRCANTELRYPEPGAFSTGLTPLLGAACRQNTSCLLALLDAGADVDAAAPDGSTALMLAIRYQSEACVRALLEYNADVSVIDNYKNTAVCYIGQDTPLSIVKFLVNRGSRLDVRGYNQYTPLGFAVGENNTPVVEYLLQKGADINVVGAYMGGPLHAAAFDGNLRLLRLLVDRGADINLVDPARGTPLDVAIYSAWSSRQETDEVIEYLLDNSETGSNADVTVSGGYYGSALNSALLFSENLNLARLILGRGAHIEQADEFGRAPVHYASLRSRDHLQLLLDRAAADDLVTARTRMGQTPLHFAVTTGQVDLVQLILSNASDPEKLVQDADVDGWTPLLWACRACGYYWGRPEGKLEPTILRLLLSHNASVWDRGRSSDSREWSPLKLARFHGATDEEVTRLLTPEATSTTHRNGRDVEEVWDPDWHVSAKGGRTEGFCDVCLSGIFGTVHACLDCLDPFYLCFKCWEHREEVHHHQGNWEIRGTEYEVVAEEESDKDDSRDNLQSPVEQMDDDGQADWSDDDSEA</sequence>
<dbReference type="Pfam" id="PF24883">
    <property type="entry name" value="NPHP3_N"/>
    <property type="match status" value="1"/>
</dbReference>
<dbReference type="SUPFAM" id="SSF48403">
    <property type="entry name" value="Ankyrin repeat"/>
    <property type="match status" value="3"/>
</dbReference>
<dbReference type="InterPro" id="IPR036770">
    <property type="entry name" value="Ankyrin_rpt-contain_sf"/>
</dbReference>
<dbReference type="InterPro" id="IPR002110">
    <property type="entry name" value="Ankyrin_rpt"/>
</dbReference>
<proteinExistence type="predicted"/>
<comment type="caution">
    <text evidence="6">The sequence shown here is derived from an EMBL/GenBank/DDBJ whole genome shotgun (WGS) entry which is preliminary data.</text>
</comment>
<feature type="repeat" description="ANK" evidence="3">
    <location>
        <begin position="1210"/>
        <end position="1242"/>
    </location>
</feature>
<evidence type="ECO:0000256" key="4">
    <source>
        <dbReference type="SAM" id="MobiDB-lite"/>
    </source>
</evidence>
<dbReference type="GeneID" id="98147116"/>
<dbReference type="InterPro" id="IPR056884">
    <property type="entry name" value="NPHP3-like_N"/>
</dbReference>
<keyword evidence="1" id="KW-0677">Repeat</keyword>
<evidence type="ECO:0000256" key="2">
    <source>
        <dbReference type="ARBA" id="ARBA00023043"/>
    </source>
</evidence>
<feature type="repeat" description="ANK" evidence="3">
    <location>
        <begin position="1243"/>
        <end position="1275"/>
    </location>
</feature>
<dbReference type="Proteomes" id="UP001610432">
    <property type="component" value="Unassembled WGS sequence"/>
</dbReference>
<feature type="repeat" description="ANK" evidence="3">
    <location>
        <begin position="869"/>
        <end position="901"/>
    </location>
</feature>
<reference evidence="6 7" key="1">
    <citation type="submission" date="2024-07" db="EMBL/GenBank/DDBJ databases">
        <title>Section-level genome sequencing and comparative genomics of Aspergillus sections Usti and Cavernicolus.</title>
        <authorList>
            <consortium name="Lawrence Berkeley National Laboratory"/>
            <person name="Nybo J.L."/>
            <person name="Vesth T.C."/>
            <person name="Theobald S."/>
            <person name="Frisvad J.C."/>
            <person name="Larsen T.O."/>
            <person name="Kjaerboelling I."/>
            <person name="Rothschild-Mancinelli K."/>
            <person name="Lyhne E.K."/>
            <person name="Kogle M.E."/>
            <person name="Barry K."/>
            <person name="Clum A."/>
            <person name="Na H."/>
            <person name="Ledsgaard L."/>
            <person name="Lin J."/>
            <person name="Lipzen A."/>
            <person name="Kuo A."/>
            <person name="Riley R."/>
            <person name="Mondo S."/>
            <person name="Labutti K."/>
            <person name="Haridas S."/>
            <person name="Pangalinan J."/>
            <person name="Salamov A.A."/>
            <person name="Simmons B.A."/>
            <person name="Magnuson J.K."/>
            <person name="Chen J."/>
            <person name="Drula E."/>
            <person name="Henrissat B."/>
            <person name="Wiebenga A."/>
            <person name="Lubbers R.J."/>
            <person name="Gomes A.C."/>
            <person name="Macurrencykelacurrency M.R."/>
            <person name="Stajich J."/>
            <person name="Grigoriev I.V."/>
            <person name="Mortensen U.H."/>
            <person name="De Vries R.P."/>
            <person name="Baker S.E."/>
            <person name="Andersen M.R."/>
        </authorList>
    </citation>
    <scope>NUCLEOTIDE SEQUENCE [LARGE SCALE GENOMIC DNA]</scope>
    <source>
        <strain evidence="6 7">CBS 449.75</strain>
    </source>
</reference>
<dbReference type="Pfam" id="PF13637">
    <property type="entry name" value="Ank_4"/>
    <property type="match status" value="1"/>
</dbReference>
<feature type="repeat" description="ANK" evidence="3">
    <location>
        <begin position="1488"/>
        <end position="1520"/>
    </location>
</feature>
<dbReference type="Pfam" id="PF12796">
    <property type="entry name" value="Ank_2"/>
    <property type="match status" value="4"/>
</dbReference>
<dbReference type="PROSITE" id="PS50088">
    <property type="entry name" value="ANK_REPEAT"/>
    <property type="match status" value="8"/>
</dbReference>
<dbReference type="PROSITE" id="PS50297">
    <property type="entry name" value="ANK_REP_REGION"/>
    <property type="match status" value="6"/>
</dbReference>
<feature type="compositionally biased region" description="Acidic residues" evidence="4">
    <location>
        <begin position="1702"/>
        <end position="1718"/>
    </location>
</feature>
<dbReference type="PANTHER" id="PTHR24198:SF165">
    <property type="entry name" value="ANKYRIN REPEAT-CONTAINING PROTEIN-RELATED"/>
    <property type="match status" value="1"/>
</dbReference>
<dbReference type="EMBL" id="JBFXLQ010000003">
    <property type="protein sequence ID" value="KAL2871413.1"/>
    <property type="molecule type" value="Genomic_DNA"/>
</dbReference>
<dbReference type="Gene3D" id="1.25.40.20">
    <property type="entry name" value="Ankyrin repeat-containing domain"/>
    <property type="match status" value="6"/>
</dbReference>
<evidence type="ECO:0000256" key="3">
    <source>
        <dbReference type="PROSITE-ProRule" id="PRU00023"/>
    </source>
</evidence>
<feature type="region of interest" description="Disordered" evidence="4">
    <location>
        <begin position="1682"/>
        <end position="1718"/>
    </location>
</feature>
<dbReference type="RefSeq" id="XP_070890392.1">
    <property type="nucleotide sequence ID" value="XM_071032044.1"/>
</dbReference>